<evidence type="ECO:0000313" key="1">
    <source>
        <dbReference type="EMBL" id="KKM85487.1"/>
    </source>
</evidence>
<proteinExistence type="predicted"/>
<accession>A0A0F9NW33</accession>
<reference evidence="1" key="1">
    <citation type="journal article" date="2015" name="Nature">
        <title>Complex archaea that bridge the gap between prokaryotes and eukaryotes.</title>
        <authorList>
            <person name="Spang A."/>
            <person name="Saw J.H."/>
            <person name="Jorgensen S.L."/>
            <person name="Zaremba-Niedzwiedzka K."/>
            <person name="Martijn J."/>
            <person name="Lind A.E."/>
            <person name="van Eijk R."/>
            <person name="Schleper C."/>
            <person name="Guy L."/>
            <person name="Ettema T.J."/>
        </authorList>
    </citation>
    <scope>NUCLEOTIDE SEQUENCE</scope>
</reference>
<dbReference type="EMBL" id="LAZR01007402">
    <property type="protein sequence ID" value="KKM85487.1"/>
    <property type="molecule type" value="Genomic_DNA"/>
</dbReference>
<dbReference type="AlphaFoldDB" id="A0A0F9NW33"/>
<sequence>MNDEKHEFHISLEIDVFNKLEIIKEYHGIKNITEIIRFLITKEHREIKKPE</sequence>
<organism evidence="1">
    <name type="scientific">marine sediment metagenome</name>
    <dbReference type="NCBI Taxonomy" id="412755"/>
    <lineage>
        <taxon>unclassified sequences</taxon>
        <taxon>metagenomes</taxon>
        <taxon>ecological metagenomes</taxon>
    </lineage>
</organism>
<name>A0A0F9NW33_9ZZZZ</name>
<comment type="caution">
    <text evidence="1">The sequence shown here is derived from an EMBL/GenBank/DDBJ whole genome shotgun (WGS) entry which is preliminary data.</text>
</comment>
<protein>
    <submittedName>
        <fullName evidence="1">Uncharacterized protein</fullName>
    </submittedName>
</protein>
<gene>
    <name evidence="1" type="ORF">LCGC14_1288530</name>
</gene>